<proteinExistence type="predicted"/>
<evidence type="ECO:0000313" key="2">
    <source>
        <dbReference type="Proteomes" id="UP000276133"/>
    </source>
</evidence>
<protein>
    <submittedName>
        <fullName evidence="1">Uncharacterized protein</fullName>
    </submittedName>
</protein>
<keyword evidence="2" id="KW-1185">Reference proteome</keyword>
<gene>
    <name evidence="1" type="ORF">BpHYR1_038161</name>
</gene>
<accession>A0A3M7Q2T6</accession>
<comment type="caution">
    <text evidence="1">The sequence shown here is derived from an EMBL/GenBank/DDBJ whole genome shotgun (WGS) entry which is preliminary data.</text>
</comment>
<dbReference type="AlphaFoldDB" id="A0A3M7Q2T6"/>
<evidence type="ECO:0000313" key="1">
    <source>
        <dbReference type="EMBL" id="RNA05479.1"/>
    </source>
</evidence>
<name>A0A3M7Q2T6_BRAPC</name>
<dbReference type="EMBL" id="REGN01007708">
    <property type="protein sequence ID" value="RNA05479.1"/>
    <property type="molecule type" value="Genomic_DNA"/>
</dbReference>
<dbReference type="Proteomes" id="UP000276133">
    <property type="component" value="Unassembled WGS sequence"/>
</dbReference>
<sequence length="68" mass="7763">MEISNKQFIDELRIKIIKHCDRDDLEYNDSSLIENENLGIFCQSLSSEGPKHVFGGTKDVSVATIYRT</sequence>
<reference evidence="1 2" key="1">
    <citation type="journal article" date="2018" name="Sci. Rep.">
        <title>Genomic signatures of local adaptation to the degree of environmental predictability in rotifers.</title>
        <authorList>
            <person name="Franch-Gras L."/>
            <person name="Hahn C."/>
            <person name="Garcia-Roger E.M."/>
            <person name="Carmona M.J."/>
            <person name="Serra M."/>
            <person name="Gomez A."/>
        </authorList>
    </citation>
    <scope>NUCLEOTIDE SEQUENCE [LARGE SCALE GENOMIC DNA]</scope>
    <source>
        <strain evidence="1">HYR1</strain>
    </source>
</reference>
<organism evidence="1 2">
    <name type="scientific">Brachionus plicatilis</name>
    <name type="common">Marine rotifer</name>
    <name type="synonym">Brachionus muelleri</name>
    <dbReference type="NCBI Taxonomy" id="10195"/>
    <lineage>
        <taxon>Eukaryota</taxon>
        <taxon>Metazoa</taxon>
        <taxon>Spiralia</taxon>
        <taxon>Gnathifera</taxon>
        <taxon>Rotifera</taxon>
        <taxon>Eurotatoria</taxon>
        <taxon>Monogononta</taxon>
        <taxon>Pseudotrocha</taxon>
        <taxon>Ploima</taxon>
        <taxon>Brachionidae</taxon>
        <taxon>Brachionus</taxon>
    </lineage>
</organism>